<comment type="function">
    <text evidence="3">Part of a sulfur-relay system.</text>
</comment>
<dbReference type="PIRSF" id="PIRSF006223">
    <property type="entry name" value="DsrC_TusE"/>
    <property type="match status" value="1"/>
</dbReference>
<reference evidence="5" key="1">
    <citation type="journal article" date="2014" name="Int. J. Syst. Evol. Microbiol.">
        <title>Complete genome sequence of Corynebacterium casei LMG S-19264T (=DSM 44701T), isolated from a smear-ripened cheese.</title>
        <authorList>
            <consortium name="US DOE Joint Genome Institute (JGI-PGF)"/>
            <person name="Walter F."/>
            <person name="Albersmeier A."/>
            <person name="Kalinowski J."/>
            <person name="Ruckert C."/>
        </authorList>
    </citation>
    <scope>NUCLEOTIDE SEQUENCE</scope>
    <source>
        <strain evidence="5">CGMCC 1.15425</strain>
    </source>
</reference>
<keyword evidence="6" id="KW-1185">Reference proteome</keyword>
<evidence type="ECO:0000256" key="4">
    <source>
        <dbReference type="PIRSR" id="PIRSR006223-50"/>
    </source>
</evidence>
<comment type="caution">
    <text evidence="5">The sequence shown here is derived from an EMBL/GenBank/DDBJ whole genome shotgun (WGS) entry which is preliminary data.</text>
</comment>
<organism evidence="5 6">
    <name type="scientific">Pseudohongiella nitratireducens</name>
    <dbReference type="NCBI Taxonomy" id="1768907"/>
    <lineage>
        <taxon>Bacteria</taxon>
        <taxon>Pseudomonadati</taxon>
        <taxon>Pseudomonadota</taxon>
        <taxon>Gammaproteobacteria</taxon>
        <taxon>Pseudomonadales</taxon>
        <taxon>Pseudohongiellaceae</taxon>
        <taxon>Pseudohongiella</taxon>
    </lineage>
</organism>
<dbReference type="InterPro" id="IPR007453">
    <property type="entry name" value="DsrC/TusE"/>
</dbReference>
<keyword evidence="3" id="KW-0808">Transferase</keyword>
<dbReference type="PANTHER" id="PTHR37010">
    <property type="entry name" value="SULFURTRANSFERASE TUSE"/>
    <property type="match status" value="1"/>
</dbReference>
<dbReference type="Proteomes" id="UP000627715">
    <property type="component" value="Unassembled WGS sequence"/>
</dbReference>
<dbReference type="Gene3D" id="1.10.10.370">
    <property type="entry name" value="DsrC-like protein, C-terminal domain"/>
    <property type="match status" value="1"/>
</dbReference>
<evidence type="ECO:0000256" key="1">
    <source>
        <dbReference type="ARBA" id="ARBA00004496"/>
    </source>
</evidence>
<dbReference type="PANTHER" id="PTHR37010:SF1">
    <property type="entry name" value="SULFURTRANSFERASE TUSE"/>
    <property type="match status" value="1"/>
</dbReference>
<dbReference type="EC" id="2.8.1.-" evidence="3"/>
<dbReference type="InterPro" id="IPR025526">
    <property type="entry name" value="DsrC-like_dom_sf"/>
</dbReference>
<proteinExistence type="inferred from homology"/>
<evidence type="ECO:0000256" key="2">
    <source>
        <dbReference type="ARBA" id="ARBA00022490"/>
    </source>
</evidence>
<comment type="subcellular location">
    <subcellularLocation>
        <location evidence="1">Cytoplasm</location>
    </subcellularLocation>
</comment>
<dbReference type="GO" id="GO:0002143">
    <property type="term" value="P:tRNA wobble position uridine thiolation"/>
    <property type="evidence" value="ECO:0007669"/>
    <property type="project" value="TreeGrafter"/>
</dbReference>
<evidence type="ECO:0000313" key="5">
    <source>
        <dbReference type="EMBL" id="GGG49517.1"/>
    </source>
</evidence>
<accession>A0A917GKA2</accession>
<dbReference type="InterPro" id="IPR043163">
    <property type="entry name" value="DsrC-like_N"/>
</dbReference>
<name>A0A917GKA2_9GAMM</name>
<reference evidence="5" key="2">
    <citation type="submission" date="2020-09" db="EMBL/GenBank/DDBJ databases">
        <authorList>
            <person name="Sun Q."/>
            <person name="Zhou Y."/>
        </authorList>
    </citation>
    <scope>NUCLEOTIDE SEQUENCE</scope>
    <source>
        <strain evidence="5">CGMCC 1.15425</strain>
    </source>
</reference>
<dbReference type="NCBIfam" id="TIGR03342">
    <property type="entry name" value="dsrC_tusE_dsvC"/>
    <property type="match status" value="1"/>
</dbReference>
<keyword evidence="2" id="KW-0963">Cytoplasm</keyword>
<gene>
    <name evidence="5" type="ORF">GCM10011403_03320</name>
</gene>
<feature type="active site" description="Cysteine persulfide intermediate" evidence="4">
    <location>
        <position position="111"/>
    </location>
</feature>
<dbReference type="Pfam" id="PF04358">
    <property type="entry name" value="DsrC"/>
    <property type="match status" value="1"/>
</dbReference>
<protein>
    <recommendedName>
        <fullName evidence="3">Sulfurtransferase</fullName>
        <ecNumber evidence="3">2.8.1.-</ecNumber>
    </recommendedName>
</protein>
<dbReference type="RefSeq" id="WP_068812713.1">
    <property type="nucleotide sequence ID" value="NZ_BMIY01000001.1"/>
</dbReference>
<comment type="similarity">
    <text evidence="3">Belongs to the dsrC/tusE family.</text>
</comment>
<evidence type="ECO:0000256" key="3">
    <source>
        <dbReference type="PIRNR" id="PIRNR006223"/>
    </source>
</evidence>
<dbReference type="GO" id="GO:0097163">
    <property type="term" value="F:sulfur carrier activity"/>
    <property type="evidence" value="ECO:0007669"/>
    <property type="project" value="TreeGrafter"/>
</dbReference>
<dbReference type="GO" id="GO:0005737">
    <property type="term" value="C:cytoplasm"/>
    <property type="evidence" value="ECO:0007669"/>
    <property type="project" value="UniProtKB-SubCell"/>
</dbReference>
<dbReference type="OrthoDB" id="9786347at2"/>
<dbReference type="SUPFAM" id="SSF69721">
    <property type="entry name" value="DsrC, the gamma subunit of dissimilatory sulfite reductase"/>
    <property type="match status" value="1"/>
</dbReference>
<sequence length="112" mass="12411">MPELTLDNGESIAVDKDGYLRELSDWRPEVAEQLARKQSVELDTAHWEIIDIVQSFYRQSGLSPANRALVKLVAREAGAEKGRSVYLMKLFGGKPALTVSLIAGLPRPPNCF</sequence>
<dbReference type="AlphaFoldDB" id="A0A917GKA2"/>
<evidence type="ECO:0000313" key="6">
    <source>
        <dbReference type="Proteomes" id="UP000627715"/>
    </source>
</evidence>
<dbReference type="GO" id="GO:0016740">
    <property type="term" value="F:transferase activity"/>
    <property type="evidence" value="ECO:0007669"/>
    <property type="project" value="UniProtKB-KW"/>
</dbReference>
<dbReference type="Gene3D" id="3.30.1420.10">
    <property type="match status" value="1"/>
</dbReference>
<dbReference type="EMBL" id="BMIY01000001">
    <property type="protein sequence ID" value="GGG49517.1"/>
    <property type="molecule type" value="Genomic_DNA"/>
</dbReference>
<dbReference type="InterPro" id="IPR042072">
    <property type="entry name" value="DsrC-like_C"/>
</dbReference>